<dbReference type="Pfam" id="PF12281">
    <property type="entry name" value="NTP_transf_8"/>
    <property type="match status" value="1"/>
</dbReference>
<dbReference type="AlphaFoldDB" id="A0A059G4Q6"/>
<comment type="caution">
    <text evidence="2">The sequence shown here is derived from an EMBL/GenBank/DDBJ whole genome shotgun (WGS) entry which is preliminary data.</text>
</comment>
<evidence type="ECO:0000313" key="2">
    <source>
        <dbReference type="EMBL" id="KDA01791.1"/>
    </source>
</evidence>
<dbReference type="PIRSF" id="PIRSF031854">
    <property type="entry name" value="UCP031854"/>
    <property type="match status" value="1"/>
</dbReference>
<sequence length="354" mass="38412">MSFSQLPLVIQTSYAELLDQLRIAAISEFPTGSTFRKRKISGRDYWYVQEPTGPTGRPPERYIGADTPERRSLIETAQRAKVDADARRAIRRSLTGAGLPEPDSLTGSIIEALEEAGTFRLRGVIVGTIAFQTYSGLLGVRLPGAAIRTGDLDLAQDYGVSVSLDDALDTSLLDILQSVDPGFRPVPGITNPNIAATYARPGGYRVDVVTTNRGADRDDPVRLPSLKSDAVPLRYLDFLLKDTVEAAVLTRFGALVNVPSPERYAAHKLIVSVLRRAAGPSAIKSDKDIVQASLLMEALIMQRREDELAAALSEAADRGASWRQHLISASANLSDHLREFVLSIVHENDGSAAH</sequence>
<dbReference type="eggNOG" id="COG5397">
    <property type="taxonomic scope" value="Bacteria"/>
</dbReference>
<accession>A0A059G4Q6</accession>
<evidence type="ECO:0000259" key="1">
    <source>
        <dbReference type="Pfam" id="PF12281"/>
    </source>
</evidence>
<dbReference type="OrthoDB" id="5469612at2"/>
<organism evidence="2 3">
    <name type="scientific">Hyphomonas oceanitis SCH89</name>
    <dbReference type="NCBI Taxonomy" id="1280953"/>
    <lineage>
        <taxon>Bacteria</taxon>
        <taxon>Pseudomonadati</taxon>
        <taxon>Pseudomonadota</taxon>
        <taxon>Alphaproteobacteria</taxon>
        <taxon>Hyphomonadales</taxon>
        <taxon>Hyphomonadaceae</taxon>
        <taxon>Hyphomonas</taxon>
    </lineage>
</organism>
<gene>
    <name evidence="2" type="ORF">HOC_13504</name>
</gene>
<dbReference type="EMBL" id="ARYL01000021">
    <property type="protein sequence ID" value="KDA01791.1"/>
    <property type="molecule type" value="Genomic_DNA"/>
</dbReference>
<dbReference type="Proteomes" id="UP000024942">
    <property type="component" value="Unassembled WGS sequence"/>
</dbReference>
<feature type="domain" description="Nucleotidyltransferase-like" evidence="1">
    <location>
        <begin position="106"/>
        <end position="315"/>
    </location>
</feature>
<dbReference type="RefSeq" id="WP_035539473.1">
    <property type="nucleotide sequence ID" value="NZ_ARYL01000021.1"/>
</dbReference>
<evidence type="ECO:0000313" key="3">
    <source>
        <dbReference type="Proteomes" id="UP000024942"/>
    </source>
</evidence>
<keyword evidence="3" id="KW-1185">Reference proteome</keyword>
<dbReference type="STRING" id="1280953.HOC_13504"/>
<dbReference type="PATRIC" id="fig|1280953.3.peg.2716"/>
<dbReference type="InterPro" id="IPR022550">
    <property type="entry name" value="NTP_transf_8"/>
</dbReference>
<proteinExistence type="predicted"/>
<dbReference type="InterPro" id="IPR058575">
    <property type="entry name" value="NTP_transf_8_dom"/>
</dbReference>
<reference evidence="2 3" key="1">
    <citation type="journal article" date="2014" name="Antonie Van Leeuwenhoek">
        <title>Hyphomonas beringensis sp. nov. and Hyphomonas chukchiensis sp. nov., isolated from surface seawater of the Bering Sea and Chukchi Sea.</title>
        <authorList>
            <person name="Li C."/>
            <person name="Lai Q."/>
            <person name="Li G."/>
            <person name="Dong C."/>
            <person name="Wang J."/>
            <person name="Liao Y."/>
            <person name="Shao Z."/>
        </authorList>
    </citation>
    <scope>NUCLEOTIDE SEQUENCE [LARGE SCALE GENOMIC DNA]</scope>
    <source>
        <strain evidence="2 3">SCH89</strain>
    </source>
</reference>
<name>A0A059G4Q6_9PROT</name>
<protein>
    <recommendedName>
        <fullName evidence="1">Nucleotidyltransferase-like domain-containing protein</fullName>
    </recommendedName>
</protein>